<sequence length="379" mass="39975">MADDVTRDQKLMGVFVALAVLAVSAAGAGAALDRSQVDVVSRDVPVGPDGRLTVQFLGDTMLGDEVQNLIDQRGQGYDWPFDATRPAVTADYTIANAEGPVSEHTAPWNPAKKYSYTSRPESAGAIARSGIDAVTLANNHAYDAGPEGLADTMRHFDAVGIPSIGAGPDIARAEQPLLLRTAAGTVGVISIGESFGHRAAGDQGGTLVLSPEAVLRGAAMARTAGADWVIAAVHWGGNYAQIDPAQREFARVFADAGYDMVVGTGPHTTQQIEFVGSMPVFYSIGNYVFGTPGRWATNNARGLGLSVELELSRDQPARIAMRCLVTDNMVINFQPRLCSAPEAQAFLPTLSAHLAMEGDVAILRCDGCFARRNESSGRS</sequence>
<accession>A0ABW4FJB3</accession>
<feature type="domain" description="Capsule synthesis protein CapA" evidence="2">
    <location>
        <begin position="53"/>
        <end position="291"/>
    </location>
</feature>
<dbReference type="SUPFAM" id="SSF56300">
    <property type="entry name" value="Metallo-dependent phosphatases"/>
    <property type="match status" value="1"/>
</dbReference>
<dbReference type="PANTHER" id="PTHR33393">
    <property type="entry name" value="POLYGLUTAMINE SYNTHESIS ACCESSORY PROTEIN RV0574C-RELATED"/>
    <property type="match status" value="1"/>
</dbReference>
<comment type="caution">
    <text evidence="3">The sequence shown here is derived from an EMBL/GenBank/DDBJ whole genome shotgun (WGS) entry which is preliminary data.</text>
</comment>
<gene>
    <name evidence="3" type="ORF">ACFSCY_14695</name>
</gene>
<dbReference type="InterPro" id="IPR029052">
    <property type="entry name" value="Metallo-depent_PP-like"/>
</dbReference>
<dbReference type="Gene3D" id="3.60.21.10">
    <property type="match status" value="1"/>
</dbReference>
<evidence type="ECO:0000313" key="4">
    <source>
        <dbReference type="Proteomes" id="UP001597145"/>
    </source>
</evidence>
<dbReference type="InterPro" id="IPR052169">
    <property type="entry name" value="CW_Biosynth-Accessory"/>
</dbReference>
<evidence type="ECO:0000256" key="1">
    <source>
        <dbReference type="ARBA" id="ARBA00005662"/>
    </source>
</evidence>
<dbReference type="PANTHER" id="PTHR33393:SF13">
    <property type="entry name" value="PGA BIOSYNTHESIS PROTEIN CAPA"/>
    <property type="match status" value="1"/>
</dbReference>
<proteinExistence type="inferred from homology"/>
<dbReference type="RefSeq" id="WP_343970332.1">
    <property type="nucleotide sequence ID" value="NZ_BAAAJG010000002.1"/>
</dbReference>
<evidence type="ECO:0000259" key="2">
    <source>
        <dbReference type="SMART" id="SM00854"/>
    </source>
</evidence>
<dbReference type="InterPro" id="IPR019079">
    <property type="entry name" value="Capsule_synth_CapA"/>
</dbReference>
<name>A0ABW4FJB3_9PSEU</name>
<dbReference type="CDD" id="cd07381">
    <property type="entry name" value="MPP_CapA"/>
    <property type="match status" value="1"/>
</dbReference>
<dbReference type="Pfam" id="PF09587">
    <property type="entry name" value="PGA_cap"/>
    <property type="match status" value="1"/>
</dbReference>
<comment type="similarity">
    <text evidence="1">Belongs to the CapA family.</text>
</comment>
<reference evidence="4" key="1">
    <citation type="journal article" date="2019" name="Int. J. Syst. Evol. Microbiol.">
        <title>The Global Catalogue of Microorganisms (GCM) 10K type strain sequencing project: providing services to taxonomists for standard genome sequencing and annotation.</title>
        <authorList>
            <consortium name="The Broad Institute Genomics Platform"/>
            <consortium name="The Broad Institute Genome Sequencing Center for Infectious Disease"/>
            <person name="Wu L."/>
            <person name="Ma J."/>
        </authorList>
    </citation>
    <scope>NUCLEOTIDE SEQUENCE [LARGE SCALE GENOMIC DNA]</scope>
    <source>
        <strain evidence="4">JCM 12165</strain>
    </source>
</reference>
<keyword evidence="4" id="KW-1185">Reference proteome</keyword>
<protein>
    <submittedName>
        <fullName evidence="3">CapA family protein</fullName>
    </submittedName>
</protein>
<organism evidence="3 4">
    <name type="scientific">Pseudonocardia aurantiaca</name>
    <dbReference type="NCBI Taxonomy" id="75290"/>
    <lineage>
        <taxon>Bacteria</taxon>
        <taxon>Bacillati</taxon>
        <taxon>Actinomycetota</taxon>
        <taxon>Actinomycetes</taxon>
        <taxon>Pseudonocardiales</taxon>
        <taxon>Pseudonocardiaceae</taxon>
        <taxon>Pseudonocardia</taxon>
    </lineage>
</organism>
<evidence type="ECO:0000313" key="3">
    <source>
        <dbReference type="EMBL" id="MFD1530693.1"/>
    </source>
</evidence>
<dbReference type="SMART" id="SM00854">
    <property type="entry name" value="PGA_cap"/>
    <property type="match status" value="1"/>
</dbReference>
<dbReference type="Proteomes" id="UP001597145">
    <property type="component" value="Unassembled WGS sequence"/>
</dbReference>
<dbReference type="EMBL" id="JBHUCP010000009">
    <property type="protein sequence ID" value="MFD1530693.1"/>
    <property type="molecule type" value="Genomic_DNA"/>
</dbReference>